<reference evidence="1" key="2">
    <citation type="submission" date="2020-09" db="EMBL/GenBank/DDBJ databases">
        <authorList>
            <person name="Sun Q."/>
            <person name="Zhou Y."/>
        </authorList>
    </citation>
    <scope>NUCLEOTIDE SEQUENCE</scope>
    <source>
        <strain evidence="1">CGMCC 1.15388</strain>
    </source>
</reference>
<organism evidence="1 2">
    <name type="scientific">Nesterenkonia cremea</name>
    <dbReference type="NCBI Taxonomy" id="1882340"/>
    <lineage>
        <taxon>Bacteria</taxon>
        <taxon>Bacillati</taxon>
        <taxon>Actinomycetota</taxon>
        <taxon>Actinomycetes</taxon>
        <taxon>Micrococcales</taxon>
        <taxon>Micrococcaceae</taxon>
        <taxon>Nesterenkonia</taxon>
    </lineage>
</organism>
<comment type="caution">
    <text evidence="1">The sequence shown here is derived from an EMBL/GenBank/DDBJ whole genome shotgun (WGS) entry which is preliminary data.</text>
</comment>
<dbReference type="AlphaFoldDB" id="A0A917AL04"/>
<protein>
    <submittedName>
        <fullName evidence="1">Uncharacterized protein</fullName>
    </submittedName>
</protein>
<keyword evidence="2" id="KW-1185">Reference proteome</keyword>
<dbReference type="EMBL" id="BMIS01000001">
    <property type="protein sequence ID" value="GGE59724.1"/>
    <property type="molecule type" value="Genomic_DNA"/>
</dbReference>
<evidence type="ECO:0000313" key="2">
    <source>
        <dbReference type="Proteomes" id="UP000633136"/>
    </source>
</evidence>
<name>A0A917AL04_9MICC</name>
<gene>
    <name evidence="1" type="ORF">GCM10011401_03210</name>
</gene>
<sequence length="79" mass="8440">MVDGFTLLLEWEEFEAVLVDQFVHAVLGRAEPLAAQVDLKGWFDVLGVGPTGHAIAGFDDDGIDPVITESESRGQAAEA</sequence>
<proteinExistence type="predicted"/>
<accession>A0A917AL04</accession>
<dbReference type="Proteomes" id="UP000633136">
    <property type="component" value="Unassembled WGS sequence"/>
</dbReference>
<evidence type="ECO:0000313" key="1">
    <source>
        <dbReference type="EMBL" id="GGE59724.1"/>
    </source>
</evidence>
<reference evidence="1" key="1">
    <citation type="journal article" date="2014" name="Int. J. Syst. Evol. Microbiol.">
        <title>Complete genome sequence of Corynebacterium casei LMG S-19264T (=DSM 44701T), isolated from a smear-ripened cheese.</title>
        <authorList>
            <consortium name="US DOE Joint Genome Institute (JGI-PGF)"/>
            <person name="Walter F."/>
            <person name="Albersmeier A."/>
            <person name="Kalinowski J."/>
            <person name="Ruckert C."/>
        </authorList>
    </citation>
    <scope>NUCLEOTIDE SEQUENCE</scope>
    <source>
        <strain evidence="1">CGMCC 1.15388</strain>
    </source>
</reference>